<dbReference type="Pfam" id="PF10026">
    <property type="entry name" value="DUF2268"/>
    <property type="match status" value="1"/>
</dbReference>
<evidence type="ECO:0000259" key="3">
    <source>
        <dbReference type="Pfam" id="PF13205"/>
    </source>
</evidence>
<dbReference type="Proteomes" id="UP000268007">
    <property type="component" value="Unassembled WGS sequence"/>
</dbReference>
<feature type="domain" description="SbsA Ig-like" evidence="3">
    <location>
        <begin position="336"/>
        <end position="435"/>
    </location>
</feature>
<dbReference type="Pfam" id="PF13205">
    <property type="entry name" value="Big_5"/>
    <property type="match status" value="1"/>
</dbReference>
<dbReference type="AlphaFoldDB" id="A0A495J9S1"/>
<keyword evidence="1" id="KW-0732">Signal</keyword>
<feature type="domain" description="DUF2268" evidence="2">
    <location>
        <begin position="179"/>
        <end position="291"/>
    </location>
</feature>
<evidence type="ECO:0000259" key="2">
    <source>
        <dbReference type="Pfam" id="PF10026"/>
    </source>
</evidence>
<dbReference type="InterPro" id="IPR032812">
    <property type="entry name" value="SbsA_Ig"/>
</dbReference>
<evidence type="ECO:0000256" key="1">
    <source>
        <dbReference type="ARBA" id="ARBA00022729"/>
    </source>
</evidence>
<accession>A0A495J9S1</accession>
<evidence type="ECO:0000313" key="4">
    <source>
        <dbReference type="EMBL" id="RKR85553.1"/>
    </source>
</evidence>
<gene>
    <name evidence="4" type="ORF">BDD43_5824</name>
</gene>
<dbReference type="OrthoDB" id="6402335at2"/>
<dbReference type="EMBL" id="RBKU01000001">
    <property type="protein sequence ID" value="RKR85553.1"/>
    <property type="molecule type" value="Genomic_DNA"/>
</dbReference>
<dbReference type="InterPro" id="IPR018728">
    <property type="entry name" value="DUF2268"/>
</dbReference>
<organism evidence="4 5">
    <name type="scientific">Mucilaginibacter gracilis</name>
    <dbReference type="NCBI Taxonomy" id="423350"/>
    <lineage>
        <taxon>Bacteria</taxon>
        <taxon>Pseudomonadati</taxon>
        <taxon>Bacteroidota</taxon>
        <taxon>Sphingobacteriia</taxon>
        <taxon>Sphingobacteriales</taxon>
        <taxon>Sphingobacteriaceae</taxon>
        <taxon>Mucilaginibacter</taxon>
    </lineage>
</organism>
<protein>
    <submittedName>
        <fullName evidence="4">Ig-like domain-containing protein</fullName>
    </submittedName>
</protein>
<evidence type="ECO:0000313" key="5">
    <source>
        <dbReference type="Proteomes" id="UP000268007"/>
    </source>
</evidence>
<keyword evidence="5" id="KW-1185">Reference proteome</keyword>
<name>A0A495J9S1_9SPHI</name>
<reference evidence="4 5" key="1">
    <citation type="submission" date="2018-10" db="EMBL/GenBank/DDBJ databases">
        <title>Genomic Encyclopedia of Archaeal and Bacterial Type Strains, Phase II (KMG-II): from individual species to whole genera.</title>
        <authorList>
            <person name="Goeker M."/>
        </authorList>
    </citation>
    <scope>NUCLEOTIDE SEQUENCE [LARGE SCALE GENOMIC DNA]</scope>
    <source>
        <strain evidence="4 5">DSM 18602</strain>
    </source>
</reference>
<sequence>MCLQVIMKHIYLLAFIFCLPLLIEAQPRNVKVVYTEDIDRFWNAYDSVAITSDTAKQVDFIQRLYVDKGTPGLKAFMKARAYNAKLWVALINKYPKFWKSIRANTLSIKNQVPAITKSIANFRKLYPGMRPAKMYFTVGGLRSGGTTNDDMVLVGAEIASADKNTDSSELDDWLKNVFKNQQSSNIVSLNVHEYVHTQQKASDGEFLLAQTIMEGSADFIAELVTLKKNNNAYVVYGRMHEQELKEKFRIEMFSSATGNWLYNGSNSPHPDLGYFIGYAICQAYYQHHADKKQAIKKIIELDYTNEKQIIDFLRQSGYYAEPFNKEELLKKFEKLQPQVVSFTPDINGKEDVSALLTELTINFSEPMGEGYSISLGDDGKEHFPISGVAGFTNDRKSFKLKLSLQSGKTYDFVITGKSFKSQKGYPLQAYTVHFKVK</sequence>
<proteinExistence type="predicted"/>
<comment type="caution">
    <text evidence="4">The sequence shown here is derived from an EMBL/GenBank/DDBJ whole genome shotgun (WGS) entry which is preliminary data.</text>
</comment>